<dbReference type="Pfam" id="PF00702">
    <property type="entry name" value="Hydrolase"/>
    <property type="match status" value="1"/>
</dbReference>
<evidence type="ECO:0000256" key="3">
    <source>
        <dbReference type="ARBA" id="ARBA00022723"/>
    </source>
</evidence>
<dbReference type="PANTHER" id="PTHR46193">
    <property type="entry name" value="6-PHOSPHOGLUCONATE PHOSPHATASE"/>
    <property type="match status" value="1"/>
</dbReference>
<dbReference type="InterPro" id="IPR023198">
    <property type="entry name" value="PGP-like_dom2"/>
</dbReference>
<proteinExistence type="inferred from homology"/>
<dbReference type="SFLD" id="SFLDG01129">
    <property type="entry name" value="C1.5:_HAD__Beta-PGM__Phosphata"/>
    <property type="match status" value="1"/>
</dbReference>
<reference evidence="5 6" key="1">
    <citation type="submission" date="2019-09" db="EMBL/GenBank/DDBJ databases">
        <title>Hybrid Assembly of the complete Genome of the Deep-Sea Bacterium Moritella marina from long Nanopore and Illumina reads.</title>
        <authorList>
            <person name="Magin S."/>
            <person name="Georgoulis A."/>
            <person name="Papadimitriou K."/>
            <person name="Iliakis G."/>
            <person name="Vorgias C.E."/>
        </authorList>
    </citation>
    <scope>NUCLEOTIDE SEQUENCE [LARGE SCALE GENOMIC DNA]</scope>
    <source>
        <strain evidence="5 6">MP-1</strain>
    </source>
</reference>
<dbReference type="PRINTS" id="PR00413">
    <property type="entry name" value="HADHALOGNASE"/>
</dbReference>
<dbReference type="AlphaFoldDB" id="A0A5J6WTF7"/>
<dbReference type="OrthoDB" id="9800058at2"/>
<evidence type="ECO:0000256" key="2">
    <source>
        <dbReference type="ARBA" id="ARBA00006171"/>
    </source>
</evidence>
<dbReference type="Gene3D" id="3.40.50.1000">
    <property type="entry name" value="HAD superfamily/HAD-like"/>
    <property type="match status" value="1"/>
</dbReference>
<sequence length="210" mass="23010">MEQCLLFDCDGTLVDSEKLCNLGIVIKFDELGIKLDAEQLMMKYRGWELAAVFEQLSAEFGVTLPSDFVAEYRSVVAGLFDSELQPIAGIKAALDLLPGPKAVVSNGPADKIKQALALCGLTHYFGSNIYSAYDIGIWKPDPAIYTFAAKDMGFDSKDCIVIEDGLVGVEAGYKAGMQTLFYNRFNQTCAFPSVITFNTMDELPELINSQ</sequence>
<evidence type="ECO:0000313" key="6">
    <source>
        <dbReference type="Proteomes" id="UP000327424"/>
    </source>
</evidence>
<evidence type="ECO:0000256" key="4">
    <source>
        <dbReference type="ARBA" id="ARBA00022842"/>
    </source>
</evidence>
<dbReference type="InterPro" id="IPR023214">
    <property type="entry name" value="HAD_sf"/>
</dbReference>
<keyword evidence="6" id="KW-1185">Reference proteome</keyword>
<dbReference type="KEGG" id="mmaa:FR932_08670"/>
<organism evidence="5 6">
    <name type="scientific">Moritella marina ATCC 15381</name>
    <dbReference type="NCBI Taxonomy" id="1202962"/>
    <lineage>
        <taxon>Bacteria</taxon>
        <taxon>Pseudomonadati</taxon>
        <taxon>Pseudomonadota</taxon>
        <taxon>Gammaproteobacteria</taxon>
        <taxon>Alteromonadales</taxon>
        <taxon>Moritellaceae</taxon>
        <taxon>Moritella</taxon>
    </lineage>
</organism>
<evidence type="ECO:0000313" key="5">
    <source>
        <dbReference type="EMBL" id="QFI40245.1"/>
    </source>
</evidence>
<protein>
    <submittedName>
        <fullName evidence="5">HAD-IA family hydrolase</fullName>
    </submittedName>
</protein>
<dbReference type="InterPro" id="IPR006439">
    <property type="entry name" value="HAD-SF_hydro_IA"/>
</dbReference>
<comment type="similarity">
    <text evidence="2">Belongs to the HAD-like hydrolase superfamily. CbbY/CbbZ/Gph/YieH family.</text>
</comment>
<comment type="cofactor">
    <cofactor evidence="1">
        <name>Mg(2+)</name>
        <dbReference type="ChEBI" id="CHEBI:18420"/>
    </cofactor>
</comment>
<dbReference type="Gene3D" id="1.10.150.240">
    <property type="entry name" value="Putative phosphatase, domain 2"/>
    <property type="match status" value="1"/>
</dbReference>
<dbReference type="NCBIfam" id="TIGR01509">
    <property type="entry name" value="HAD-SF-IA-v3"/>
    <property type="match status" value="1"/>
</dbReference>
<dbReference type="PANTHER" id="PTHR46193:SF10">
    <property type="entry name" value="6-PHOSPHOGLUCONATE PHOSPHATASE"/>
    <property type="match status" value="1"/>
</dbReference>
<dbReference type="SUPFAM" id="SSF56784">
    <property type="entry name" value="HAD-like"/>
    <property type="match status" value="1"/>
</dbReference>
<name>A0A5J6WTF7_MORMI</name>
<evidence type="ECO:0000256" key="1">
    <source>
        <dbReference type="ARBA" id="ARBA00001946"/>
    </source>
</evidence>
<dbReference type="SFLD" id="SFLDS00003">
    <property type="entry name" value="Haloacid_Dehalogenase"/>
    <property type="match status" value="1"/>
</dbReference>
<dbReference type="InterPro" id="IPR036412">
    <property type="entry name" value="HAD-like_sf"/>
</dbReference>
<keyword evidence="3" id="KW-0479">Metal-binding</keyword>
<keyword evidence="5" id="KW-0378">Hydrolase</keyword>
<gene>
    <name evidence="5" type="ORF">FR932_08670</name>
</gene>
<dbReference type="EMBL" id="CP044399">
    <property type="protein sequence ID" value="QFI40245.1"/>
    <property type="molecule type" value="Genomic_DNA"/>
</dbReference>
<dbReference type="GO" id="GO:0046872">
    <property type="term" value="F:metal ion binding"/>
    <property type="evidence" value="ECO:0007669"/>
    <property type="project" value="UniProtKB-KW"/>
</dbReference>
<dbReference type="GO" id="GO:0016787">
    <property type="term" value="F:hydrolase activity"/>
    <property type="evidence" value="ECO:0007669"/>
    <property type="project" value="UniProtKB-KW"/>
</dbReference>
<keyword evidence="4" id="KW-0460">Magnesium</keyword>
<accession>A0A5J6WTF7</accession>
<dbReference type="Proteomes" id="UP000327424">
    <property type="component" value="Chromosome"/>
</dbReference>
<dbReference type="InterPro" id="IPR051600">
    <property type="entry name" value="Beta-PGM-like"/>
</dbReference>